<dbReference type="PANTHER" id="PTHR19918">
    <property type="entry name" value="CELL DIVISION CYCLE 20 CDC20 FIZZY -RELATED"/>
    <property type="match status" value="1"/>
</dbReference>
<dbReference type="Proteomes" id="UP000235965">
    <property type="component" value="Unassembled WGS sequence"/>
</dbReference>
<dbReference type="PROSITE" id="PS50082">
    <property type="entry name" value="WD_REPEATS_2"/>
    <property type="match status" value="2"/>
</dbReference>
<dbReference type="InterPro" id="IPR036322">
    <property type="entry name" value="WD40_repeat_dom_sf"/>
</dbReference>
<feature type="repeat" description="WD" evidence="4">
    <location>
        <begin position="255"/>
        <end position="286"/>
    </location>
</feature>
<dbReference type="InterPro" id="IPR056150">
    <property type="entry name" value="WD40_CDC20-Fz"/>
</dbReference>
<keyword evidence="2 4" id="KW-0853">WD repeat</keyword>
<dbReference type="EMBL" id="NEVH01002684">
    <property type="protein sequence ID" value="PNF41761.1"/>
    <property type="molecule type" value="Genomic_DNA"/>
</dbReference>
<name>A0A2J7RLQ2_9NEOP</name>
<gene>
    <name evidence="6" type="ORF">B7P43_G03446</name>
</gene>
<evidence type="ECO:0000256" key="4">
    <source>
        <dbReference type="PROSITE-ProRule" id="PRU00221"/>
    </source>
</evidence>
<sequence>MLMQSFAFNQERRALHCHTGDRFIPRRCRLNTDNFLYTQALSEALQEEDILKQDICNIYVEEYGRLLQSALNLSHAHARLLTFCCSSPPEEKAPKEVYQWPIRCRRRPLIKQPHHLLDLPNFRSNFFLNLLDWGPSNYLAASLHNSVYLYATGEDTTELTTIANGYYSAVKWDSIGEKLVIGTNNSAIQVWNTRNRNLLAETTCNCADSLVSKCLINALAWHPSDTKFVSACSNGTLLLIPLSSFQLRSEQTSILRAHEGQICSLRCSQDGRFLASSGEDSAVRLWLWPSLTPGMEIINFGDPVRAMAWHPWKPSYLVIGSSISGSISLWNVNKYTQEAHHTLGSSAFVCSLEWSPVTGELVAGIWISEPAEDEQEPLGRSVLVVLKTLNKVVDRMECYAGQIFYLLWSPDGRQIATAGSDEALRIWYFLGPSSTREKDIRRFLKPLMPASFRMLPCIKKRNQNRSSYTQKVNKSNLSSFMEEMHYSINYNSFGCIIR</sequence>
<dbReference type="GO" id="GO:0005680">
    <property type="term" value="C:anaphase-promoting complex"/>
    <property type="evidence" value="ECO:0007669"/>
    <property type="project" value="TreeGrafter"/>
</dbReference>
<protein>
    <recommendedName>
        <fullName evidence="5">CDC20/Fizzy WD40 domain-containing protein</fullName>
    </recommendedName>
</protein>
<comment type="similarity">
    <text evidence="1">Belongs to the WD repeat CDC20/Fizzy family.</text>
</comment>
<evidence type="ECO:0000256" key="1">
    <source>
        <dbReference type="ARBA" id="ARBA00006445"/>
    </source>
</evidence>
<dbReference type="PANTHER" id="PTHR19918:SF52">
    <property type="entry name" value="PROTEIN CORTEX"/>
    <property type="match status" value="1"/>
</dbReference>
<dbReference type="Gene3D" id="2.130.10.10">
    <property type="entry name" value="YVTN repeat-like/Quinoprotein amine dehydrogenase"/>
    <property type="match status" value="1"/>
</dbReference>
<feature type="domain" description="CDC20/Fizzy WD40" evidence="5">
    <location>
        <begin position="117"/>
        <end position="427"/>
    </location>
</feature>
<dbReference type="GO" id="GO:1990757">
    <property type="term" value="F:ubiquitin ligase activator activity"/>
    <property type="evidence" value="ECO:0007669"/>
    <property type="project" value="TreeGrafter"/>
</dbReference>
<dbReference type="OrthoDB" id="10263272at2759"/>
<feature type="repeat" description="WD" evidence="4">
    <location>
        <begin position="396"/>
        <end position="427"/>
    </location>
</feature>
<accession>A0A2J7RLQ2</accession>
<evidence type="ECO:0000256" key="3">
    <source>
        <dbReference type="ARBA" id="ARBA00022737"/>
    </source>
</evidence>
<evidence type="ECO:0000256" key="2">
    <source>
        <dbReference type="ARBA" id="ARBA00022574"/>
    </source>
</evidence>
<dbReference type="SUPFAM" id="SSF50978">
    <property type="entry name" value="WD40 repeat-like"/>
    <property type="match status" value="1"/>
</dbReference>
<dbReference type="GO" id="GO:0010997">
    <property type="term" value="F:anaphase-promoting complex binding"/>
    <property type="evidence" value="ECO:0007669"/>
    <property type="project" value="InterPro"/>
</dbReference>
<evidence type="ECO:0000259" key="5">
    <source>
        <dbReference type="Pfam" id="PF24807"/>
    </source>
</evidence>
<dbReference type="PROSITE" id="PS50294">
    <property type="entry name" value="WD_REPEATS_REGION"/>
    <property type="match status" value="2"/>
</dbReference>
<evidence type="ECO:0000313" key="6">
    <source>
        <dbReference type="EMBL" id="PNF41761.1"/>
    </source>
</evidence>
<dbReference type="InterPro" id="IPR015943">
    <property type="entry name" value="WD40/YVTN_repeat-like_dom_sf"/>
</dbReference>
<keyword evidence="7" id="KW-1185">Reference proteome</keyword>
<dbReference type="Pfam" id="PF24807">
    <property type="entry name" value="WD40_CDC20-Fz"/>
    <property type="match status" value="1"/>
</dbReference>
<dbReference type="InterPro" id="IPR001680">
    <property type="entry name" value="WD40_rpt"/>
</dbReference>
<dbReference type="GO" id="GO:0031145">
    <property type="term" value="P:anaphase-promoting complex-dependent catabolic process"/>
    <property type="evidence" value="ECO:0007669"/>
    <property type="project" value="TreeGrafter"/>
</dbReference>
<organism evidence="6 7">
    <name type="scientific">Cryptotermes secundus</name>
    <dbReference type="NCBI Taxonomy" id="105785"/>
    <lineage>
        <taxon>Eukaryota</taxon>
        <taxon>Metazoa</taxon>
        <taxon>Ecdysozoa</taxon>
        <taxon>Arthropoda</taxon>
        <taxon>Hexapoda</taxon>
        <taxon>Insecta</taxon>
        <taxon>Pterygota</taxon>
        <taxon>Neoptera</taxon>
        <taxon>Polyneoptera</taxon>
        <taxon>Dictyoptera</taxon>
        <taxon>Blattodea</taxon>
        <taxon>Blattoidea</taxon>
        <taxon>Termitoidae</taxon>
        <taxon>Kalotermitidae</taxon>
        <taxon>Cryptotermitinae</taxon>
        <taxon>Cryptotermes</taxon>
    </lineage>
</organism>
<dbReference type="AlphaFoldDB" id="A0A2J7RLQ2"/>
<comment type="caution">
    <text evidence="6">The sequence shown here is derived from an EMBL/GenBank/DDBJ whole genome shotgun (WGS) entry which is preliminary data.</text>
</comment>
<evidence type="ECO:0000313" key="7">
    <source>
        <dbReference type="Proteomes" id="UP000235965"/>
    </source>
</evidence>
<dbReference type="InterPro" id="IPR033010">
    <property type="entry name" value="Cdc20/Fizzy"/>
</dbReference>
<dbReference type="GO" id="GO:1905786">
    <property type="term" value="P:positive regulation of anaphase-promoting complex-dependent catabolic process"/>
    <property type="evidence" value="ECO:0007669"/>
    <property type="project" value="TreeGrafter"/>
</dbReference>
<reference evidence="6 7" key="1">
    <citation type="submission" date="2017-12" db="EMBL/GenBank/DDBJ databases">
        <title>Hemimetabolous genomes reveal molecular basis of termite eusociality.</title>
        <authorList>
            <person name="Harrison M.C."/>
            <person name="Jongepier E."/>
            <person name="Robertson H.M."/>
            <person name="Arning N."/>
            <person name="Bitard-Feildel T."/>
            <person name="Chao H."/>
            <person name="Childers C.P."/>
            <person name="Dinh H."/>
            <person name="Doddapaneni H."/>
            <person name="Dugan S."/>
            <person name="Gowin J."/>
            <person name="Greiner C."/>
            <person name="Han Y."/>
            <person name="Hu H."/>
            <person name="Hughes D.S.T."/>
            <person name="Huylmans A.-K."/>
            <person name="Kemena C."/>
            <person name="Kremer L.P.M."/>
            <person name="Lee S.L."/>
            <person name="Lopez-Ezquerra A."/>
            <person name="Mallet L."/>
            <person name="Monroy-Kuhn J.M."/>
            <person name="Moser A."/>
            <person name="Murali S.C."/>
            <person name="Muzny D.M."/>
            <person name="Otani S."/>
            <person name="Piulachs M.-D."/>
            <person name="Poelchau M."/>
            <person name="Qu J."/>
            <person name="Schaub F."/>
            <person name="Wada-Katsumata A."/>
            <person name="Worley K.C."/>
            <person name="Xie Q."/>
            <person name="Ylla G."/>
            <person name="Poulsen M."/>
            <person name="Gibbs R.A."/>
            <person name="Schal C."/>
            <person name="Richards S."/>
            <person name="Belles X."/>
            <person name="Korb J."/>
            <person name="Bornberg-Bauer E."/>
        </authorList>
    </citation>
    <scope>NUCLEOTIDE SEQUENCE [LARGE SCALE GENOMIC DNA]</scope>
    <source>
        <tissue evidence="6">Whole body</tissue>
    </source>
</reference>
<proteinExistence type="inferred from homology"/>
<dbReference type="SMART" id="SM00320">
    <property type="entry name" value="WD40"/>
    <property type="match status" value="5"/>
</dbReference>
<keyword evidence="3" id="KW-0677">Repeat</keyword>